<dbReference type="KEGG" id="psey:GU243_15815"/>
<dbReference type="InterPro" id="IPR005361">
    <property type="entry name" value="UPF0158"/>
</dbReference>
<name>A0A6P1NVF3_9MICC</name>
<protein>
    <submittedName>
        <fullName evidence="1">Uncharacterized protein</fullName>
    </submittedName>
</protein>
<evidence type="ECO:0000313" key="2">
    <source>
        <dbReference type="Proteomes" id="UP000464186"/>
    </source>
</evidence>
<gene>
    <name evidence="1" type="ORF">GU243_15815</name>
</gene>
<dbReference type="AlphaFoldDB" id="A0A6P1NVF3"/>
<proteinExistence type="predicted"/>
<accession>A0A6P1NVF3</accession>
<reference evidence="1 2" key="1">
    <citation type="submission" date="2020-01" db="EMBL/GenBank/DDBJ databases">
        <title>Pseudarthrobacter psychrotolerans sp. nov., isolated from antarctic soil.</title>
        <authorList>
            <person name="Shin Y."/>
            <person name="Park W."/>
        </authorList>
    </citation>
    <scope>NUCLEOTIDE SEQUENCE [LARGE SCALE GENOMIC DNA]</scope>
    <source>
        <strain evidence="1 2">YJ56</strain>
    </source>
</reference>
<organism evidence="1 2">
    <name type="scientific">Pseudarthrobacter psychrotolerans</name>
    <dbReference type="NCBI Taxonomy" id="2697569"/>
    <lineage>
        <taxon>Bacteria</taxon>
        <taxon>Bacillati</taxon>
        <taxon>Actinomycetota</taxon>
        <taxon>Actinomycetes</taxon>
        <taxon>Micrococcales</taxon>
        <taxon>Micrococcaceae</taxon>
        <taxon>Pseudarthrobacter</taxon>
    </lineage>
</organism>
<keyword evidence="2" id="KW-1185">Reference proteome</keyword>
<dbReference type="Proteomes" id="UP000464186">
    <property type="component" value="Chromosome"/>
</dbReference>
<dbReference type="Pfam" id="PF03682">
    <property type="entry name" value="UPF0158"/>
    <property type="match status" value="1"/>
</dbReference>
<evidence type="ECO:0000313" key="1">
    <source>
        <dbReference type="EMBL" id="QHK22370.1"/>
    </source>
</evidence>
<dbReference type="EMBL" id="CP047898">
    <property type="protein sequence ID" value="QHK22370.1"/>
    <property type="molecule type" value="Genomic_DNA"/>
</dbReference>
<sequence>MGLGIPVRLGFQVLVRPRTGGTNLWLRDSLDQDDESEEDLEAAGAILVEPIGPYEAYRDMESFIADVQDERAKDLLWRAIDGKGAFRRFRNTLAEFPELQTRWFSFHDRIMRRRAIEWLAECGVVEQDEAEHALRLLP</sequence>